<feature type="transmembrane region" description="Helical" evidence="6">
    <location>
        <begin position="12"/>
        <end position="30"/>
    </location>
</feature>
<evidence type="ECO:0000313" key="8">
    <source>
        <dbReference type="EMBL" id="MDA3969520.1"/>
    </source>
</evidence>
<dbReference type="Pfam" id="PF02743">
    <property type="entry name" value="dCache_1"/>
    <property type="match status" value="1"/>
</dbReference>
<accession>A0ABT4VHC4</accession>
<evidence type="ECO:0000313" key="9">
    <source>
        <dbReference type="Proteomes" id="UP001210261"/>
    </source>
</evidence>
<dbReference type="CDD" id="cd18773">
    <property type="entry name" value="PDC1_HK_sensor"/>
    <property type="match status" value="1"/>
</dbReference>
<dbReference type="RefSeq" id="WP_271021881.1">
    <property type="nucleotide sequence ID" value="NZ_JAQHXR010000005.1"/>
</dbReference>
<dbReference type="Gene3D" id="3.30.450.20">
    <property type="entry name" value="PAS domain"/>
    <property type="match status" value="2"/>
</dbReference>
<feature type="transmembrane region" description="Helical" evidence="6">
    <location>
        <begin position="290"/>
        <end position="308"/>
    </location>
</feature>
<dbReference type="EMBL" id="JAQHXR010000005">
    <property type="protein sequence ID" value="MDA3969520.1"/>
    <property type="molecule type" value="Genomic_DNA"/>
</dbReference>
<reference evidence="8 9" key="1">
    <citation type="submission" date="2023-01" db="EMBL/GenBank/DDBJ databases">
        <title>Description of Helicobacter ibis sp. nov. isolated from faecal droppings of black-faced ibis (Theristicus melanopis).</title>
        <authorList>
            <person name="Lopez-Cantillo M."/>
            <person name="Vidal-Veuthey B."/>
            <person name="Mella A."/>
            <person name="De La Haba R."/>
            <person name="Collado L."/>
        </authorList>
    </citation>
    <scope>NUCLEOTIDE SEQUENCE [LARGE SCALE GENOMIC DNA]</scope>
    <source>
        <strain evidence="8 9">A82</strain>
    </source>
</reference>
<evidence type="ECO:0000256" key="4">
    <source>
        <dbReference type="ARBA" id="ARBA00022989"/>
    </source>
</evidence>
<evidence type="ECO:0000256" key="2">
    <source>
        <dbReference type="ARBA" id="ARBA00022475"/>
    </source>
</evidence>
<evidence type="ECO:0000259" key="7">
    <source>
        <dbReference type="Pfam" id="PF02743"/>
    </source>
</evidence>
<feature type="non-terminal residue" evidence="8">
    <location>
        <position position="358"/>
    </location>
</feature>
<evidence type="ECO:0000256" key="5">
    <source>
        <dbReference type="ARBA" id="ARBA00023136"/>
    </source>
</evidence>
<name>A0ABT4VHC4_9HELI</name>
<dbReference type="Proteomes" id="UP001210261">
    <property type="component" value="Unassembled WGS sequence"/>
</dbReference>
<evidence type="ECO:0000256" key="1">
    <source>
        <dbReference type="ARBA" id="ARBA00004651"/>
    </source>
</evidence>
<keyword evidence="2" id="KW-1003">Cell membrane</keyword>
<comment type="subcellular location">
    <subcellularLocation>
        <location evidence="1">Cell membrane</location>
        <topology evidence="1">Multi-pass membrane protein</topology>
    </subcellularLocation>
</comment>
<keyword evidence="5 6" id="KW-0472">Membrane</keyword>
<protein>
    <submittedName>
        <fullName evidence="8">PDC sensor domain-containing protein</fullName>
    </submittedName>
</protein>
<gene>
    <name evidence="8" type="ORF">PF021_07555</name>
</gene>
<organism evidence="8 9">
    <name type="scientific">Helicobacter ibis</name>
    <dbReference type="NCBI Taxonomy" id="2962633"/>
    <lineage>
        <taxon>Bacteria</taxon>
        <taxon>Pseudomonadati</taxon>
        <taxon>Campylobacterota</taxon>
        <taxon>Epsilonproteobacteria</taxon>
        <taxon>Campylobacterales</taxon>
        <taxon>Helicobacteraceae</taxon>
        <taxon>Helicobacter</taxon>
    </lineage>
</organism>
<keyword evidence="4 6" id="KW-1133">Transmembrane helix</keyword>
<keyword evidence="3 6" id="KW-0812">Transmembrane</keyword>
<sequence>MFKGISNKLTMYMGIFIVLVLIVVSGYSYFQSKRNAYDLLTQIQTKTVDDIVIFFSYYDYVKRNAVKAAANEIARNPNMTLQEIYSVVKSVGEASNFAVFYAGFEDGSMIRSNGNHQTPADGYDPRGRTWYKEVKNNPNEVFVSDPYIAPSLKAPSMSYSYPIVSNGKFIGAVGGNYDLSEYSANVLSMGKSRDGYSVVLAKDGTVMFSEEVGKMLQKTKLAENIMEAYLQTPEGKDGKISKETLIIDDGEGGNRAVICESPKMSKYYVCSIMAESVYTNTIEDIFFKQLLVGVLSIVVALILIKFLISLNLKHLSTIQQGLLSFFKYINYETKQAPKPIAITSNDEFGSMAKAINDN</sequence>
<evidence type="ECO:0000256" key="3">
    <source>
        <dbReference type="ARBA" id="ARBA00022692"/>
    </source>
</evidence>
<dbReference type="InterPro" id="IPR029151">
    <property type="entry name" value="Sensor-like_sf"/>
</dbReference>
<comment type="caution">
    <text evidence="8">The sequence shown here is derived from an EMBL/GenBank/DDBJ whole genome shotgun (WGS) entry which is preliminary data.</text>
</comment>
<dbReference type="InterPro" id="IPR033479">
    <property type="entry name" value="dCache_1"/>
</dbReference>
<evidence type="ECO:0000256" key="6">
    <source>
        <dbReference type="SAM" id="Phobius"/>
    </source>
</evidence>
<proteinExistence type="predicted"/>
<dbReference type="SUPFAM" id="SSF103190">
    <property type="entry name" value="Sensory domain-like"/>
    <property type="match status" value="1"/>
</dbReference>
<keyword evidence="9" id="KW-1185">Reference proteome</keyword>
<feature type="domain" description="Cache" evidence="7">
    <location>
        <begin position="70"/>
        <end position="226"/>
    </location>
</feature>